<evidence type="ECO:0000259" key="1">
    <source>
        <dbReference type="Pfam" id="PF04754"/>
    </source>
</evidence>
<dbReference type="Proteomes" id="UP001501734">
    <property type="component" value="Unassembled WGS sequence"/>
</dbReference>
<dbReference type="EMBL" id="BAABDL010000089">
    <property type="protein sequence ID" value="GAA4072407.1"/>
    <property type="molecule type" value="Genomic_DNA"/>
</dbReference>
<evidence type="ECO:0000313" key="3">
    <source>
        <dbReference type="Proteomes" id="UP001501734"/>
    </source>
</evidence>
<reference evidence="3" key="1">
    <citation type="journal article" date="2019" name="Int. J. Syst. Evol. Microbiol.">
        <title>The Global Catalogue of Microorganisms (GCM) 10K type strain sequencing project: providing services to taxonomists for standard genome sequencing and annotation.</title>
        <authorList>
            <consortium name="The Broad Institute Genomics Platform"/>
            <consortium name="The Broad Institute Genome Sequencing Center for Infectious Disease"/>
            <person name="Wu L."/>
            <person name="Ma J."/>
        </authorList>
    </citation>
    <scope>NUCLEOTIDE SEQUENCE [LARGE SCALE GENOMIC DNA]</scope>
    <source>
        <strain evidence="3">JCM 17250</strain>
    </source>
</reference>
<name>A0ABP7VQJ9_9BACI</name>
<accession>A0ABP7VQJ9</accession>
<gene>
    <name evidence="2" type="ORF">GCM10022410_17450</name>
</gene>
<feature type="domain" description="Transposase (putative) YhgA-like" evidence="1">
    <location>
        <begin position="1"/>
        <end position="97"/>
    </location>
</feature>
<dbReference type="Pfam" id="PF04754">
    <property type="entry name" value="Transposase_31"/>
    <property type="match status" value="1"/>
</dbReference>
<organism evidence="2 3">
    <name type="scientific">Amphibacillus indicireducens</name>
    <dbReference type="NCBI Taxonomy" id="1076330"/>
    <lineage>
        <taxon>Bacteria</taxon>
        <taxon>Bacillati</taxon>
        <taxon>Bacillota</taxon>
        <taxon>Bacilli</taxon>
        <taxon>Bacillales</taxon>
        <taxon>Bacillaceae</taxon>
        <taxon>Amphibacillus</taxon>
    </lineage>
</organism>
<sequence>MVIPIVIYHGDPIWTIPLKLGDLINGYDDLPVDVQKYAPDFEYVLYNVIDYQDSNFKVHVFLRIMFNLFRDIRKKGPKAILKTIFHAVDLLKQFTNQDTALQYLETMMYYVFHANQQVTNDKFHDIMGYIEQNYSEGSDRVMTLAEIFREEGKLEGQLELQVKNAIQLITKFVAPVPDQLEERINQQDLATLDTIFMNIDEWKSLEEIQEILK</sequence>
<proteinExistence type="predicted"/>
<keyword evidence="3" id="KW-1185">Reference proteome</keyword>
<dbReference type="InterPro" id="IPR006842">
    <property type="entry name" value="Transposase_31"/>
</dbReference>
<comment type="caution">
    <text evidence="2">The sequence shown here is derived from an EMBL/GenBank/DDBJ whole genome shotgun (WGS) entry which is preliminary data.</text>
</comment>
<protein>
    <recommendedName>
        <fullName evidence="1">Transposase (putative) YhgA-like domain-containing protein</fullName>
    </recommendedName>
</protein>
<evidence type="ECO:0000313" key="2">
    <source>
        <dbReference type="EMBL" id="GAA4072407.1"/>
    </source>
</evidence>